<dbReference type="InterPro" id="IPR000772">
    <property type="entry name" value="Ricin_B_lectin"/>
</dbReference>
<organism evidence="3 4">
    <name type="scientific">Kitasatospora kazusensis</name>
    <dbReference type="NCBI Taxonomy" id="407974"/>
    <lineage>
        <taxon>Bacteria</taxon>
        <taxon>Bacillati</taxon>
        <taxon>Actinomycetota</taxon>
        <taxon>Actinomycetes</taxon>
        <taxon>Kitasatosporales</taxon>
        <taxon>Streptomycetaceae</taxon>
        <taxon>Kitasatospora</taxon>
    </lineage>
</organism>
<feature type="chain" id="PRO_5045668406" description="Ricin B lectin domain-containing protein" evidence="1">
    <location>
        <begin position="31"/>
        <end position="167"/>
    </location>
</feature>
<dbReference type="SUPFAM" id="SSF50370">
    <property type="entry name" value="Ricin B-like lectins"/>
    <property type="match status" value="1"/>
</dbReference>
<dbReference type="Pfam" id="PF00652">
    <property type="entry name" value="Ricin_B_lectin"/>
    <property type="match status" value="1"/>
</dbReference>
<dbReference type="InterPro" id="IPR035992">
    <property type="entry name" value="Ricin_B-like_lectins"/>
</dbReference>
<reference evidence="3 4" key="1">
    <citation type="journal article" date="2019" name="Int. J. Syst. Evol. Microbiol.">
        <title>The Global Catalogue of Microorganisms (GCM) 10K type strain sequencing project: providing services to taxonomists for standard genome sequencing and annotation.</title>
        <authorList>
            <consortium name="The Broad Institute Genomics Platform"/>
            <consortium name="The Broad Institute Genome Sequencing Center for Infectious Disease"/>
            <person name="Wu L."/>
            <person name="Ma J."/>
        </authorList>
    </citation>
    <scope>NUCLEOTIDE SEQUENCE [LARGE SCALE GENOMIC DNA]</scope>
    <source>
        <strain evidence="3 4">JCM 14560</strain>
    </source>
</reference>
<name>A0ABN2ZET5_9ACTN</name>
<feature type="signal peptide" evidence="1">
    <location>
        <begin position="1"/>
        <end position="30"/>
    </location>
</feature>
<comment type="caution">
    <text evidence="3">The sequence shown here is derived from an EMBL/GenBank/DDBJ whole genome shotgun (WGS) entry which is preliminary data.</text>
</comment>
<evidence type="ECO:0000313" key="3">
    <source>
        <dbReference type="EMBL" id="GAA2141119.1"/>
    </source>
</evidence>
<dbReference type="EMBL" id="BAAANT010000011">
    <property type="protein sequence ID" value="GAA2141119.1"/>
    <property type="molecule type" value="Genomic_DNA"/>
</dbReference>
<evidence type="ECO:0000313" key="4">
    <source>
        <dbReference type="Proteomes" id="UP001422759"/>
    </source>
</evidence>
<keyword evidence="4" id="KW-1185">Reference proteome</keyword>
<dbReference type="CDD" id="cd23415">
    <property type="entry name" value="beta-trefoil_Ricin_AH"/>
    <property type="match status" value="1"/>
</dbReference>
<dbReference type="RefSeq" id="WP_344464019.1">
    <property type="nucleotide sequence ID" value="NZ_BAAANT010000011.1"/>
</dbReference>
<evidence type="ECO:0000259" key="2">
    <source>
        <dbReference type="Pfam" id="PF00652"/>
    </source>
</evidence>
<proteinExistence type="predicted"/>
<protein>
    <recommendedName>
        <fullName evidence="2">Ricin B lectin domain-containing protein</fullName>
    </recommendedName>
</protein>
<gene>
    <name evidence="3" type="ORF">GCM10009760_25030</name>
</gene>
<dbReference type="Proteomes" id="UP001422759">
    <property type="component" value="Unassembled WGS sequence"/>
</dbReference>
<sequence length="167" mass="18351">MLGRRTSRILGLVAPLALALGMGLTGPAQAAAPSQSHVTVRPSAVNYYGGSLQDQNTGRCIDDSGAYGLRAFSCNGLNYQTWYATYFGSWFSLTNGNTGRCIDDSLAYGLRSFDCNLQSYQNWQIIAQYGDGSQVLQNQNTGRCIDDSGAYGLRSFPCNYQSYQRWY</sequence>
<feature type="domain" description="Ricin B lectin" evidence="2">
    <location>
        <begin position="50"/>
        <end position="166"/>
    </location>
</feature>
<evidence type="ECO:0000256" key="1">
    <source>
        <dbReference type="SAM" id="SignalP"/>
    </source>
</evidence>
<accession>A0ABN2ZET5</accession>
<dbReference type="Gene3D" id="2.80.10.50">
    <property type="match status" value="2"/>
</dbReference>
<keyword evidence="1" id="KW-0732">Signal</keyword>
<dbReference type="PROSITE" id="PS50231">
    <property type="entry name" value="RICIN_B_LECTIN"/>
    <property type="match status" value="1"/>
</dbReference>